<comment type="subcellular location">
    <subcellularLocation>
        <location evidence="4">Cytoplasm</location>
    </subcellularLocation>
</comment>
<dbReference type="PANTHER" id="PTHR21367">
    <property type="entry name" value="ARGININE-TRNA-PROTEIN TRANSFERASE 1"/>
    <property type="match status" value="1"/>
</dbReference>
<name>D1B1S5_SULD5</name>
<evidence type="ECO:0000256" key="3">
    <source>
        <dbReference type="ARBA" id="ARBA00023315"/>
    </source>
</evidence>
<dbReference type="SUPFAM" id="SSF55729">
    <property type="entry name" value="Acyl-CoA N-acyltransferases (Nat)"/>
    <property type="match status" value="1"/>
</dbReference>
<evidence type="ECO:0000259" key="5">
    <source>
        <dbReference type="Pfam" id="PF04376"/>
    </source>
</evidence>
<proteinExistence type="inferred from homology"/>
<dbReference type="EC" id="2.3.2.29" evidence="4"/>
<dbReference type="Pfam" id="PF04376">
    <property type="entry name" value="ATE_N"/>
    <property type="match status" value="1"/>
</dbReference>
<organism evidence="7 8">
    <name type="scientific">Sulfurospirillum deleyianum (strain ATCC 51133 / DSM 6946 / 5175)</name>
    <dbReference type="NCBI Taxonomy" id="525898"/>
    <lineage>
        <taxon>Bacteria</taxon>
        <taxon>Pseudomonadati</taxon>
        <taxon>Campylobacterota</taxon>
        <taxon>Epsilonproteobacteria</taxon>
        <taxon>Campylobacterales</taxon>
        <taxon>Sulfurospirillaceae</taxon>
        <taxon>Sulfurospirillum</taxon>
    </lineage>
</organism>
<evidence type="ECO:0000256" key="2">
    <source>
        <dbReference type="ARBA" id="ARBA00022679"/>
    </source>
</evidence>
<evidence type="ECO:0000256" key="4">
    <source>
        <dbReference type="HAMAP-Rule" id="MF_00689"/>
    </source>
</evidence>
<keyword evidence="1 4" id="KW-0963">Cytoplasm</keyword>
<feature type="domain" description="N-end rule aminoacyl transferase C-terminal" evidence="6">
    <location>
        <begin position="105"/>
        <end position="228"/>
    </location>
</feature>
<dbReference type="STRING" id="525898.Sdel_1020"/>
<comment type="catalytic activity">
    <reaction evidence="4">
        <text>N-terminal L-glutamyl-[protein] + L-leucyl-tRNA(Leu) = N-terminal L-leucyl-L-glutamyl-[protein] + tRNA(Leu) + H(+)</text>
        <dbReference type="Rhea" id="RHEA:50412"/>
        <dbReference type="Rhea" id="RHEA-COMP:9613"/>
        <dbReference type="Rhea" id="RHEA-COMP:9622"/>
        <dbReference type="Rhea" id="RHEA-COMP:12664"/>
        <dbReference type="Rhea" id="RHEA-COMP:12668"/>
        <dbReference type="ChEBI" id="CHEBI:15378"/>
        <dbReference type="ChEBI" id="CHEBI:64721"/>
        <dbReference type="ChEBI" id="CHEBI:78442"/>
        <dbReference type="ChEBI" id="CHEBI:78494"/>
        <dbReference type="ChEBI" id="CHEBI:133041"/>
        <dbReference type="EC" id="2.3.2.29"/>
    </reaction>
</comment>
<dbReference type="GO" id="GO:0071596">
    <property type="term" value="P:ubiquitin-dependent protein catabolic process via the N-end rule pathway"/>
    <property type="evidence" value="ECO:0007669"/>
    <property type="project" value="InterPro"/>
</dbReference>
<evidence type="ECO:0000259" key="6">
    <source>
        <dbReference type="Pfam" id="PF04377"/>
    </source>
</evidence>
<keyword evidence="8" id="KW-1185">Reference proteome</keyword>
<comment type="catalytic activity">
    <reaction evidence="4">
        <text>N-terminal L-aspartyl-[protein] + L-leucyl-tRNA(Leu) = N-terminal L-leucyl-L-aspartyl-[protein] + tRNA(Leu) + H(+)</text>
        <dbReference type="Rhea" id="RHEA:50420"/>
        <dbReference type="Rhea" id="RHEA-COMP:9613"/>
        <dbReference type="Rhea" id="RHEA-COMP:9622"/>
        <dbReference type="Rhea" id="RHEA-COMP:12669"/>
        <dbReference type="Rhea" id="RHEA-COMP:12674"/>
        <dbReference type="ChEBI" id="CHEBI:15378"/>
        <dbReference type="ChEBI" id="CHEBI:64720"/>
        <dbReference type="ChEBI" id="CHEBI:78442"/>
        <dbReference type="ChEBI" id="CHEBI:78494"/>
        <dbReference type="ChEBI" id="CHEBI:133042"/>
        <dbReference type="EC" id="2.3.2.29"/>
    </reaction>
</comment>
<dbReference type="InterPro" id="IPR007471">
    <property type="entry name" value="N-end_Aminoacyl_Trfase_N"/>
</dbReference>
<dbReference type="RefSeq" id="WP_012856803.1">
    <property type="nucleotide sequence ID" value="NC_013512.1"/>
</dbReference>
<dbReference type="HOGENOM" id="CLU_077607_0_0_7"/>
<dbReference type="AlphaFoldDB" id="D1B1S5"/>
<dbReference type="NCBIfam" id="NF002344">
    <property type="entry name" value="PRK01305.2-1"/>
    <property type="match status" value="1"/>
</dbReference>
<reference evidence="7 8" key="2">
    <citation type="journal article" date="2010" name="Stand. Genomic Sci.">
        <title>Complete genome sequence of Sulfurospirillum deleyianum type strain (5175).</title>
        <authorList>
            <person name="Sikorski J."/>
            <person name="Lapidus A."/>
            <person name="Copeland A."/>
            <person name="Glavina Del Rio T."/>
            <person name="Nolan M."/>
            <person name="Lucas S."/>
            <person name="Chen F."/>
            <person name="Tice H."/>
            <person name="Cheng J.F."/>
            <person name="Saunders E."/>
            <person name="Bruce D."/>
            <person name="Goodwin L."/>
            <person name="Pitluck S."/>
            <person name="Ovchinnikova G."/>
            <person name="Pati A."/>
            <person name="Ivanova N."/>
            <person name="Mavromatis K."/>
            <person name="Chen A."/>
            <person name="Palaniappan K."/>
            <person name="Chain P."/>
            <person name="Land M."/>
            <person name="Hauser L."/>
            <person name="Chang Y.J."/>
            <person name="Jeffries C.D."/>
            <person name="Brettin T."/>
            <person name="Detter J.C."/>
            <person name="Han C."/>
            <person name="Rohde M."/>
            <person name="Lang E."/>
            <person name="Spring S."/>
            <person name="Goker M."/>
            <person name="Bristow J."/>
            <person name="Eisen J.A."/>
            <person name="Markowitz V."/>
            <person name="Hugenholtz P."/>
            <person name="Kyrpides N.C."/>
            <person name="Klenk H.P."/>
        </authorList>
    </citation>
    <scope>NUCLEOTIDE SEQUENCE [LARGE SCALE GENOMIC DNA]</scope>
    <source>
        <strain evidence="8">ATCC 51133 / DSM 6946 / 5175</strain>
    </source>
</reference>
<dbReference type="PANTHER" id="PTHR21367:SF1">
    <property type="entry name" value="ARGINYL-TRNA--PROTEIN TRANSFERASE 1"/>
    <property type="match status" value="1"/>
</dbReference>
<dbReference type="OrthoDB" id="9782022at2"/>
<dbReference type="InterPro" id="IPR016181">
    <property type="entry name" value="Acyl_CoA_acyltransferase"/>
</dbReference>
<keyword evidence="3 4" id="KW-0012">Acyltransferase</keyword>
<accession>D1B1S5</accession>
<feature type="domain" description="N-end aminoacyl transferase N-terminal" evidence="5">
    <location>
        <begin position="16"/>
        <end position="84"/>
    </location>
</feature>
<dbReference type="PIRSF" id="PIRSF037208">
    <property type="entry name" value="ATE_pro_prd"/>
    <property type="match status" value="1"/>
</dbReference>
<dbReference type="InterPro" id="IPR007472">
    <property type="entry name" value="N-end_Aminoacyl_Trfase_C"/>
</dbReference>
<dbReference type="HAMAP" id="MF_00689">
    <property type="entry name" value="Bpt"/>
    <property type="match status" value="1"/>
</dbReference>
<dbReference type="KEGG" id="sdl:Sdel_1020"/>
<comment type="similarity">
    <text evidence="4">Belongs to the R-transferase family. Bpt subfamily.</text>
</comment>
<evidence type="ECO:0000313" key="7">
    <source>
        <dbReference type="EMBL" id="ACZ12045.1"/>
    </source>
</evidence>
<dbReference type="Pfam" id="PF04377">
    <property type="entry name" value="ATE_C"/>
    <property type="match status" value="1"/>
</dbReference>
<sequence>MTSASRIVHFSTLDTECSYLKERKTRMAYQYIENASMELNQALVERGWRRFGNYYSRPQCQGCVECLSLRIDVEKYHFSRSAKRTFKKAEGISYVIQAPTMSTQHLELYDKYHRFMEQKRGWHYYYLKPQSYHELYVSGSHNFGKEILYFQGQKLIGVDLIDFLDNGISSIYFYYDPDFAHLSLGRLSIYEQILLGKEYNLKWIYLGYYVKECQSLTYKATYTPYEILQGLPELNEEAIWR</sequence>
<evidence type="ECO:0000313" key="8">
    <source>
        <dbReference type="Proteomes" id="UP000002222"/>
    </source>
</evidence>
<dbReference type="NCBIfam" id="NF002346">
    <property type="entry name" value="PRK01305.2-3"/>
    <property type="match status" value="1"/>
</dbReference>
<keyword evidence="2 4" id="KW-0808">Transferase</keyword>
<dbReference type="Proteomes" id="UP000002222">
    <property type="component" value="Chromosome"/>
</dbReference>
<dbReference type="GO" id="GO:0008914">
    <property type="term" value="F:leucyl-tRNA--protein transferase activity"/>
    <property type="evidence" value="ECO:0007669"/>
    <property type="project" value="UniProtKB-UniRule"/>
</dbReference>
<reference evidence="8" key="1">
    <citation type="submission" date="2009-11" db="EMBL/GenBank/DDBJ databases">
        <title>The complete genome of Sulfurospirillum deleyianum DSM 6946.</title>
        <authorList>
            <consortium name="US DOE Joint Genome Institute (JGI-PGF)"/>
            <person name="Lucas S."/>
            <person name="Copeland A."/>
            <person name="Lapidus A."/>
            <person name="Glavina del Rio T."/>
            <person name="Dalin E."/>
            <person name="Tice H."/>
            <person name="Bruce D."/>
            <person name="Goodwin L."/>
            <person name="Pitluck S."/>
            <person name="Kyrpides N."/>
            <person name="Mavromatis K."/>
            <person name="Ivanova N."/>
            <person name="Ovchinnikova G."/>
            <person name="Munk A.C."/>
            <person name="Lu M."/>
            <person name="Brettin T."/>
            <person name="Detter J.C."/>
            <person name="Han C."/>
            <person name="Tapia R."/>
            <person name="Larimer F."/>
            <person name="Land M."/>
            <person name="Hauser L."/>
            <person name="Markowitz V."/>
            <person name="Cheng J.F."/>
            <person name="Hugenholtz P."/>
            <person name="Woyke T."/>
            <person name="Wu D."/>
            <person name="Aumann P."/>
            <person name="Schneider S."/>
            <person name="Lang E."/>
            <person name="Spring S."/>
            <person name="Klenk H.P."/>
            <person name="Eisen J.A."/>
        </authorList>
    </citation>
    <scope>NUCLEOTIDE SEQUENCE [LARGE SCALE GENOMIC DNA]</scope>
    <source>
        <strain evidence="8">ATCC 51133 / DSM 6946 / 5175</strain>
    </source>
</reference>
<comment type="function">
    <text evidence="4">Functions in the N-end rule pathway of protein degradation where it conjugates Leu from its aminoacyl-tRNA to the N-termini of proteins containing an N-terminal aspartate or glutamate.</text>
</comment>
<evidence type="ECO:0000256" key="1">
    <source>
        <dbReference type="ARBA" id="ARBA00022490"/>
    </source>
</evidence>
<dbReference type="InterPro" id="IPR030700">
    <property type="entry name" value="N-end_Aminoacyl_Trfase"/>
</dbReference>
<protein>
    <recommendedName>
        <fullName evidence="4">Aspartate/glutamate leucyltransferase</fullName>
        <ecNumber evidence="4">2.3.2.29</ecNumber>
    </recommendedName>
</protein>
<dbReference type="GO" id="GO:0004057">
    <property type="term" value="F:arginyl-tRNA--protein transferase activity"/>
    <property type="evidence" value="ECO:0007669"/>
    <property type="project" value="InterPro"/>
</dbReference>
<dbReference type="EMBL" id="CP001816">
    <property type="protein sequence ID" value="ACZ12045.1"/>
    <property type="molecule type" value="Genomic_DNA"/>
</dbReference>
<dbReference type="eggNOG" id="COG2935">
    <property type="taxonomic scope" value="Bacteria"/>
</dbReference>
<dbReference type="GO" id="GO:0005737">
    <property type="term" value="C:cytoplasm"/>
    <property type="evidence" value="ECO:0007669"/>
    <property type="project" value="UniProtKB-SubCell"/>
</dbReference>
<gene>
    <name evidence="4" type="primary">bpt</name>
    <name evidence="7" type="ordered locus">Sdel_1020</name>
</gene>
<dbReference type="InterPro" id="IPR017138">
    <property type="entry name" value="Asp_Glu_LeuTrfase"/>
</dbReference>